<dbReference type="PROSITE" id="PS50901">
    <property type="entry name" value="FTSK"/>
    <property type="match status" value="1"/>
</dbReference>
<evidence type="ECO:0000313" key="7">
    <source>
        <dbReference type="Proteomes" id="UP001283109"/>
    </source>
</evidence>
<dbReference type="RefSeq" id="WP_318353720.1">
    <property type="nucleotide sequence ID" value="NZ_JAWQEV010000003.1"/>
</dbReference>
<evidence type="ECO:0000313" key="6">
    <source>
        <dbReference type="EMBL" id="MDW4573202.1"/>
    </source>
</evidence>
<keyword evidence="1 3" id="KW-0547">Nucleotide-binding</keyword>
<dbReference type="InterPro" id="IPR050206">
    <property type="entry name" value="FtsK/SpoIIIE/SftA"/>
</dbReference>
<evidence type="ECO:0000256" key="2">
    <source>
        <dbReference type="ARBA" id="ARBA00022840"/>
    </source>
</evidence>
<dbReference type="Pfam" id="PF01580">
    <property type="entry name" value="FtsK_SpoIIIE"/>
    <property type="match status" value="1"/>
</dbReference>
<keyword evidence="4" id="KW-0812">Transmembrane</keyword>
<feature type="domain" description="FtsK" evidence="5">
    <location>
        <begin position="367"/>
        <end position="550"/>
    </location>
</feature>
<feature type="binding site" evidence="3">
    <location>
        <begin position="385"/>
        <end position="392"/>
    </location>
    <ligand>
        <name>ATP</name>
        <dbReference type="ChEBI" id="CHEBI:30616"/>
    </ligand>
</feature>
<protein>
    <submittedName>
        <fullName evidence="6">FtsK/SpoIIIE domain-containing protein</fullName>
    </submittedName>
</protein>
<dbReference type="SUPFAM" id="SSF52540">
    <property type="entry name" value="P-loop containing nucleoside triphosphate hydrolases"/>
    <property type="match status" value="1"/>
</dbReference>
<dbReference type="CDD" id="cd01127">
    <property type="entry name" value="TrwB_TraG_TraD_VirD4"/>
    <property type="match status" value="1"/>
</dbReference>
<proteinExistence type="predicted"/>
<dbReference type="InterPro" id="IPR002543">
    <property type="entry name" value="FtsK_dom"/>
</dbReference>
<organism evidence="6 7">
    <name type="scientific">Microbacterium arthrosphaerae</name>
    <dbReference type="NCBI Taxonomy" id="792652"/>
    <lineage>
        <taxon>Bacteria</taxon>
        <taxon>Bacillati</taxon>
        <taxon>Actinomycetota</taxon>
        <taxon>Actinomycetes</taxon>
        <taxon>Micrococcales</taxon>
        <taxon>Microbacteriaceae</taxon>
        <taxon>Microbacterium</taxon>
    </lineage>
</organism>
<keyword evidence="7" id="KW-1185">Reference proteome</keyword>
<reference evidence="6 7" key="1">
    <citation type="submission" date="2023-11" db="EMBL/GenBank/DDBJ databases">
        <title>Draft genome sequence of Microbacterium arthrosphaerae JCM 30492.</title>
        <authorList>
            <person name="Zhang G."/>
            <person name="Ding Y."/>
        </authorList>
    </citation>
    <scope>NUCLEOTIDE SEQUENCE [LARGE SCALE GENOMIC DNA]</scope>
    <source>
        <strain evidence="6 7">JCM 30492</strain>
    </source>
</reference>
<keyword evidence="4" id="KW-1133">Transmembrane helix</keyword>
<dbReference type="InterPro" id="IPR027417">
    <property type="entry name" value="P-loop_NTPase"/>
</dbReference>
<feature type="transmembrane region" description="Helical" evidence="4">
    <location>
        <begin position="73"/>
        <end position="91"/>
    </location>
</feature>
<evidence type="ECO:0000256" key="4">
    <source>
        <dbReference type="SAM" id="Phobius"/>
    </source>
</evidence>
<dbReference type="Gene3D" id="3.40.50.300">
    <property type="entry name" value="P-loop containing nucleotide triphosphate hydrolases"/>
    <property type="match status" value="3"/>
</dbReference>
<dbReference type="PANTHER" id="PTHR22683">
    <property type="entry name" value="SPORULATION PROTEIN RELATED"/>
    <property type="match status" value="1"/>
</dbReference>
<keyword evidence="2 3" id="KW-0067">ATP-binding</keyword>
<name>A0ABU4H3B0_9MICO</name>
<dbReference type="EMBL" id="JAWQEV010000003">
    <property type="protein sequence ID" value="MDW4573202.1"/>
    <property type="molecule type" value="Genomic_DNA"/>
</dbReference>
<evidence type="ECO:0000256" key="3">
    <source>
        <dbReference type="PROSITE-ProRule" id="PRU00289"/>
    </source>
</evidence>
<feature type="transmembrane region" description="Helical" evidence="4">
    <location>
        <begin position="48"/>
        <end position="67"/>
    </location>
</feature>
<evidence type="ECO:0000256" key="1">
    <source>
        <dbReference type="ARBA" id="ARBA00022741"/>
    </source>
</evidence>
<gene>
    <name evidence="6" type="ORF">R8Z58_10515</name>
</gene>
<dbReference type="Proteomes" id="UP001283109">
    <property type="component" value="Unassembled WGS sequence"/>
</dbReference>
<keyword evidence="4" id="KW-0472">Membrane</keyword>
<accession>A0ABU4H3B0</accession>
<comment type="caution">
    <text evidence="6">The sequence shown here is derived from an EMBL/GenBank/DDBJ whole genome shotgun (WGS) entry which is preliminary data.</text>
</comment>
<sequence length="973" mass="100564">MRSSLAPTFPTSAPARGGSERVTAVGMPLDDDPLVLPGAWTPPARPPLPIVAAVVPVVGAVGLWLVTGSIYSLWFALLGPLIAGATMLDAARAARRDGRRARAEADRTRAVVAAAVADRHDAERAQLWARHPDVARLVSRDGDIWRAGRVMSLVVGEGESASAVRVSGGEGDSDAVDLRRRAARVDGVPVTVPISAGVAVVGPETLAVAVQRALVLQACLAIPPGELRIVGPLAPGSDWAQVLPHREARSGTGLAVLGPGDLVPADADVVIARCRPGDPVPPRCGAVLTVSSPGRARLEHAGTVASVRVEAVAHPQADGIAAALAARAERSLGLVRGGGDPVALGPLLAQSLPAAGGLAVVIGVAGADPVVVDLVADGPHAVVAGVTGAGKSELLITWILALCGTYSTEEVTFLLADFKGGTAFDPLAGVPHVTGVITDLDGAGARRAIESLRAELRRREATIAAAGARDIVDPRVPLSRLVVVVDEFAALLADHPELHGLFADVAARGRALGIHLILGTQRAAGVIRDNLLANCPLRVSLRVTDRADSRALLGSDDAALLPGGVAGRGTAFVRRAGDAAPQQVRIALSGPDDVARAVGRGGSAVPERPWLPALPAEVTIAELAARADSDDRDGPPRSGAALIGLADEPERQRQPVLSLAPGDRALLVLGGPRSGVSNTLDVIEAQGSGAVVRVPAHPEGAWDALAALHDRPPRAGAVVLLDDLDALAQRMPPEYAQSVLERVEGLVRRAGDDGVLVVAGAHRLTGAVSRIADLFPRRLLLPFATRLDHASAGGEASAFQASAPPGRGRLDGSTVQIALAPPVGRTAAAEDPSWTPMSSLTGVVARRSPRFRRALAAWEEHGVRVLAVDEYLADPASVAAGRVAVVGEPDDWQRQWRLLADVRGDHDLVVDTSCASELRVLAGYRGVPPYCDPGRARAWLMSAGADPVRIVLPDADVRPNRRDDALTSPDRST</sequence>
<evidence type="ECO:0000259" key="5">
    <source>
        <dbReference type="PROSITE" id="PS50901"/>
    </source>
</evidence>
<dbReference type="PANTHER" id="PTHR22683:SF1">
    <property type="entry name" value="TYPE VII SECRETION SYSTEM PROTEIN ESSC"/>
    <property type="match status" value="1"/>
</dbReference>